<organism evidence="1 2">
    <name type="scientific">Coccomyxa subellipsoidea</name>
    <dbReference type="NCBI Taxonomy" id="248742"/>
    <lineage>
        <taxon>Eukaryota</taxon>
        <taxon>Viridiplantae</taxon>
        <taxon>Chlorophyta</taxon>
        <taxon>core chlorophytes</taxon>
        <taxon>Trebouxiophyceae</taxon>
        <taxon>Trebouxiophyceae incertae sedis</taxon>
        <taxon>Coccomyxaceae</taxon>
        <taxon>Coccomyxa</taxon>
    </lineage>
</organism>
<evidence type="ECO:0000313" key="2">
    <source>
        <dbReference type="Proteomes" id="UP001491310"/>
    </source>
</evidence>
<dbReference type="InterPro" id="IPR012392">
    <property type="entry name" value="3-ktacl-CoA_syn"/>
</dbReference>
<sequence length="87" mass="9838">MPALQTTTGRPTQKSVTVGLHRYVLAHFETYQGVQRGDRVWRLGFGAGFKRNSAVWRAVRPIRDRHLAWVTKEDCFIAARAAKAADN</sequence>
<protein>
    <submittedName>
        <fullName evidence="1">Uncharacterized protein</fullName>
    </submittedName>
</protein>
<accession>A0ABR2YY60</accession>
<dbReference type="Proteomes" id="UP001491310">
    <property type="component" value="Unassembled WGS sequence"/>
</dbReference>
<keyword evidence="2" id="KW-1185">Reference proteome</keyword>
<gene>
    <name evidence="1" type="ORF">WJX75_004918</name>
</gene>
<dbReference type="EMBL" id="JALJOT010000003">
    <property type="protein sequence ID" value="KAK9916616.1"/>
    <property type="molecule type" value="Genomic_DNA"/>
</dbReference>
<proteinExistence type="predicted"/>
<name>A0ABR2YY60_9CHLO</name>
<dbReference type="PANTHER" id="PTHR31561">
    <property type="entry name" value="3-KETOACYL-COA SYNTHASE"/>
    <property type="match status" value="1"/>
</dbReference>
<dbReference type="SUPFAM" id="SSF53901">
    <property type="entry name" value="Thiolase-like"/>
    <property type="match status" value="1"/>
</dbReference>
<reference evidence="1 2" key="1">
    <citation type="journal article" date="2024" name="Nat. Commun.">
        <title>Phylogenomics reveals the evolutionary origins of lichenization in chlorophyte algae.</title>
        <authorList>
            <person name="Puginier C."/>
            <person name="Libourel C."/>
            <person name="Otte J."/>
            <person name="Skaloud P."/>
            <person name="Haon M."/>
            <person name="Grisel S."/>
            <person name="Petersen M."/>
            <person name="Berrin J.G."/>
            <person name="Delaux P.M."/>
            <person name="Dal Grande F."/>
            <person name="Keller J."/>
        </authorList>
    </citation>
    <scope>NUCLEOTIDE SEQUENCE [LARGE SCALE GENOMIC DNA]</scope>
    <source>
        <strain evidence="1 2">SAG 216-7</strain>
    </source>
</reference>
<comment type="caution">
    <text evidence="1">The sequence shown here is derived from an EMBL/GenBank/DDBJ whole genome shotgun (WGS) entry which is preliminary data.</text>
</comment>
<dbReference type="InterPro" id="IPR016039">
    <property type="entry name" value="Thiolase-like"/>
</dbReference>
<evidence type="ECO:0000313" key="1">
    <source>
        <dbReference type="EMBL" id="KAK9916616.1"/>
    </source>
</evidence>